<organism evidence="2 3">
    <name type="scientific">Allosphingosinicella flava</name>
    <dbReference type="NCBI Taxonomy" id="2771430"/>
    <lineage>
        <taxon>Bacteria</taxon>
        <taxon>Pseudomonadati</taxon>
        <taxon>Pseudomonadota</taxon>
        <taxon>Alphaproteobacteria</taxon>
        <taxon>Sphingomonadales</taxon>
        <taxon>Sphingomonadaceae</taxon>
        <taxon>Allosphingosinicella</taxon>
    </lineage>
</organism>
<dbReference type="EMBL" id="CP065592">
    <property type="protein sequence ID" value="QPQ54587.1"/>
    <property type="molecule type" value="Genomic_DNA"/>
</dbReference>
<keyword evidence="1" id="KW-0812">Transmembrane</keyword>
<evidence type="ECO:0008006" key="4">
    <source>
        <dbReference type="Google" id="ProtNLM"/>
    </source>
</evidence>
<dbReference type="RefSeq" id="WP_200971120.1">
    <property type="nucleotide sequence ID" value="NZ_CP065592.1"/>
</dbReference>
<keyword evidence="3" id="KW-1185">Reference proteome</keyword>
<gene>
    <name evidence="2" type="ORF">IC614_09650</name>
</gene>
<reference evidence="2 3" key="1">
    <citation type="submission" date="2020-11" db="EMBL/GenBank/DDBJ databases">
        <title>Genome seq and assembly of Sphingosinicella sp.</title>
        <authorList>
            <person name="Chhetri G."/>
        </authorList>
    </citation>
    <scope>NUCLEOTIDE SEQUENCE [LARGE SCALE GENOMIC DNA]</scope>
    <source>
        <strain evidence="2 3">UDD2</strain>
    </source>
</reference>
<proteinExistence type="predicted"/>
<feature type="transmembrane region" description="Helical" evidence="1">
    <location>
        <begin position="32"/>
        <end position="64"/>
    </location>
</feature>
<protein>
    <recommendedName>
        <fullName evidence="4">Molecular chaperone DnaJ</fullName>
    </recommendedName>
</protein>
<evidence type="ECO:0000313" key="2">
    <source>
        <dbReference type="EMBL" id="QPQ54587.1"/>
    </source>
</evidence>
<dbReference type="AlphaFoldDB" id="A0A7T2GIY5"/>
<dbReference type="Proteomes" id="UP000594873">
    <property type="component" value="Chromosome"/>
</dbReference>
<name>A0A7T2GIY5_9SPHN</name>
<evidence type="ECO:0000313" key="3">
    <source>
        <dbReference type="Proteomes" id="UP000594873"/>
    </source>
</evidence>
<evidence type="ECO:0000256" key="1">
    <source>
        <dbReference type="SAM" id="Phobius"/>
    </source>
</evidence>
<dbReference type="KEGG" id="sflv:IC614_09650"/>
<accession>A0A7T2GIY5</accession>
<keyword evidence="1" id="KW-1133">Transmembrane helix</keyword>
<keyword evidence="1" id="KW-0472">Membrane</keyword>
<sequence length="134" mass="14412">MPPVLILLLLGLGGWAWWTGRLKGVTYEDAIAAVLFLLGLRLLTTGRVLTGALLMGGAILWAAYRRRQLEGAAMAVPVARAILGVGETATLAEVRAAYAERLAEAGEDDEQVARLDRARDTIVAEMNKRTPRAS</sequence>